<evidence type="ECO:0000313" key="4">
    <source>
        <dbReference type="Proteomes" id="UP000024942"/>
    </source>
</evidence>
<dbReference type="EMBL" id="ARYL01000011">
    <property type="protein sequence ID" value="KDA02756.1"/>
    <property type="molecule type" value="Genomic_DNA"/>
</dbReference>
<dbReference type="RefSeq" id="WP_156950427.1">
    <property type="nucleotide sequence ID" value="NZ_ARYL01000011.1"/>
</dbReference>
<proteinExistence type="predicted"/>
<dbReference type="AlphaFoldDB" id="A0A059G7F3"/>
<keyword evidence="2" id="KW-0472">Membrane</keyword>
<feature type="transmembrane region" description="Helical" evidence="2">
    <location>
        <begin position="127"/>
        <end position="147"/>
    </location>
</feature>
<sequence>MSTDTTGRSPSSLQVVPGQAELKATQIPDDEQLPAVPPSSSEQAQILERQFARRMEAVDTRWSPRQTTLRDQLHHTNEIWDDIQASEERQPRYSSPWFYWPFMVALAVAEVPINRFSFELFFQESPAVALLVSFLVGGLLVTLAHRLGMMMCRFGYNKKRKNWWGEVLQIAAVVLLIVALAYGVSILRQGYLAFITQPEMGFGQALENQEYGGAAIMALKGGLGLDGWIFLLINLAVVAVGVSAAYFCHDPHPDFERVDRKKHKLEKQAAKMQAKRADEEAVEKRRFANQMRRLGA</sequence>
<comment type="caution">
    <text evidence="3">The sequence shown here is derived from an EMBL/GenBank/DDBJ whole genome shotgun (WGS) entry which is preliminary data.</text>
</comment>
<gene>
    <name evidence="3" type="ORF">HOC_08669</name>
</gene>
<keyword evidence="2" id="KW-1133">Transmembrane helix</keyword>
<organism evidence="3 4">
    <name type="scientific">Hyphomonas oceanitis SCH89</name>
    <dbReference type="NCBI Taxonomy" id="1280953"/>
    <lineage>
        <taxon>Bacteria</taxon>
        <taxon>Pseudomonadati</taxon>
        <taxon>Pseudomonadota</taxon>
        <taxon>Alphaproteobacteria</taxon>
        <taxon>Hyphomonadales</taxon>
        <taxon>Hyphomonadaceae</taxon>
        <taxon>Hyphomonas</taxon>
    </lineage>
</organism>
<evidence type="ECO:0000256" key="1">
    <source>
        <dbReference type="SAM" id="Coils"/>
    </source>
</evidence>
<evidence type="ECO:0000313" key="3">
    <source>
        <dbReference type="EMBL" id="KDA02756.1"/>
    </source>
</evidence>
<dbReference type="Proteomes" id="UP000024942">
    <property type="component" value="Unassembled WGS sequence"/>
</dbReference>
<keyword evidence="1" id="KW-0175">Coiled coil</keyword>
<dbReference type="STRING" id="1280953.HOC_08669"/>
<dbReference type="OrthoDB" id="7374725at2"/>
<reference evidence="3 4" key="1">
    <citation type="journal article" date="2014" name="Antonie Van Leeuwenhoek">
        <title>Hyphomonas beringensis sp. nov. and Hyphomonas chukchiensis sp. nov., isolated from surface seawater of the Bering Sea and Chukchi Sea.</title>
        <authorList>
            <person name="Li C."/>
            <person name="Lai Q."/>
            <person name="Li G."/>
            <person name="Dong C."/>
            <person name="Wang J."/>
            <person name="Liao Y."/>
            <person name="Shao Z."/>
        </authorList>
    </citation>
    <scope>NUCLEOTIDE SEQUENCE [LARGE SCALE GENOMIC DNA]</scope>
    <source>
        <strain evidence="3 4">SCH89</strain>
    </source>
</reference>
<evidence type="ECO:0000256" key="2">
    <source>
        <dbReference type="SAM" id="Phobius"/>
    </source>
</evidence>
<keyword evidence="2" id="KW-0812">Transmembrane</keyword>
<dbReference type="PATRIC" id="fig|1280953.3.peg.1754"/>
<keyword evidence="4" id="KW-1185">Reference proteome</keyword>
<feature type="transmembrane region" description="Helical" evidence="2">
    <location>
        <begin position="227"/>
        <end position="248"/>
    </location>
</feature>
<feature type="transmembrane region" description="Helical" evidence="2">
    <location>
        <begin position="167"/>
        <end position="187"/>
    </location>
</feature>
<feature type="coiled-coil region" evidence="1">
    <location>
        <begin position="255"/>
        <end position="282"/>
    </location>
</feature>
<name>A0A059G7F3_9PROT</name>
<protein>
    <submittedName>
        <fullName evidence="3">Uncharacterized protein</fullName>
    </submittedName>
</protein>
<feature type="transmembrane region" description="Helical" evidence="2">
    <location>
        <begin position="97"/>
        <end position="115"/>
    </location>
</feature>
<dbReference type="eggNOG" id="ENOG50338M8">
    <property type="taxonomic scope" value="Bacteria"/>
</dbReference>
<accession>A0A059G7F3</accession>